<protein>
    <submittedName>
        <fullName evidence="1">Uncharacterized protein</fullName>
    </submittedName>
</protein>
<dbReference type="EMBL" id="BNAV01000018">
    <property type="protein sequence ID" value="GHF85198.1"/>
    <property type="molecule type" value="Genomic_DNA"/>
</dbReference>
<reference evidence="1" key="1">
    <citation type="journal article" date="2014" name="Int. J. Syst. Evol. Microbiol.">
        <title>Complete genome sequence of Corynebacterium casei LMG S-19264T (=DSM 44701T), isolated from a smear-ripened cheese.</title>
        <authorList>
            <consortium name="US DOE Joint Genome Institute (JGI-PGF)"/>
            <person name="Walter F."/>
            <person name="Albersmeier A."/>
            <person name="Kalinowski J."/>
            <person name="Ruckert C."/>
        </authorList>
    </citation>
    <scope>NUCLEOTIDE SEQUENCE</scope>
    <source>
        <strain evidence="1">CGMCC 4.7679</strain>
    </source>
</reference>
<name>A0A8H9M8Q3_9PSEU</name>
<comment type="caution">
    <text evidence="1">The sequence shown here is derived from an EMBL/GenBank/DDBJ whole genome shotgun (WGS) entry which is preliminary data.</text>
</comment>
<accession>A0A8H9M8Q3</accession>
<reference evidence="1" key="2">
    <citation type="submission" date="2020-09" db="EMBL/GenBank/DDBJ databases">
        <authorList>
            <person name="Sun Q."/>
            <person name="Zhou Y."/>
        </authorList>
    </citation>
    <scope>NUCLEOTIDE SEQUENCE</scope>
    <source>
        <strain evidence="1">CGMCC 4.7679</strain>
    </source>
</reference>
<keyword evidence="2" id="KW-1185">Reference proteome</keyword>
<organism evidence="1 2">
    <name type="scientific">Amycolatopsis bartoniae</name>
    <dbReference type="NCBI Taxonomy" id="941986"/>
    <lineage>
        <taxon>Bacteria</taxon>
        <taxon>Bacillati</taxon>
        <taxon>Actinomycetota</taxon>
        <taxon>Actinomycetes</taxon>
        <taxon>Pseudonocardiales</taxon>
        <taxon>Pseudonocardiaceae</taxon>
        <taxon>Amycolatopsis</taxon>
    </lineage>
</organism>
<sequence length="115" mass="12655">MELLPFDEYVRSLDRKRMSAGVLFHDAEGRVLLVEPSYLPSTPQRRRGPPPGARCARNWAWTARSPGDRVRRTVRPRCHAPLPPLLAARVAVALRAAQSGELVLCVGGTPISHPA</sequence>
<proteinExistence type="predicted"/>
<gene>
    <name evidence="1" type="ORF">GCM10017566_69050</name>
</gene>
<dbReference type="Proteomes" id="UP000658656">
    <property type="component" value="Unassembled WGS sequence"/>
</dbReference>
<evidence type="ECO:0000313" key="2">
    <source>
        <dbReference type="Proteomes" id="UP000658656"/>
    </source>
</evidence>
<evidence type="ECO:0000313" key="1">
    <source>
        <dbReference type="EMBL" id="GHF85198.1"/>
    </source>
</evidence>
<dbReference type="AlphaFoldDB" id="A0A8H9M8Q3"/>